<reference evidence="2" key="1">
    <citation type="submission" date="2022-11" db="UniProtKB">
        <authorList>
            <consortium name="WormBaseParasite"/>
        </authorList>
    </citation>
    <scope>IDENTIFICATION</scope>
</reference>
<dbReference type="WBParaSite" id="ES5_v2.g28491.t1">
    <property type="protein sequence ID" value="ES5_v2.g28491.t1"/>
    <property type="gene ID" value="ES5_v2.g28491"/>
</dbReference>
<dbReference type="Proteomes" id="UP000887579">
    <property type="component" value="Unplaced"/>
</dbReference>
<proteinExistence type="predicted"/>
<sequence>MQLLQFFNKYDIQLVKNDLESYMITVIDESNVCQLANCSLLTNALKLEKKCYEFLQGCLKNPKPISDFDLLDKDFGMNLLKGYFCHVSS</sequence>
<evidence type="ECO:0000313" key="2">
    <source>
        <dbReference type="WBParaSite" id="ES5_v2.g28491.t1"/>
    </source>
</evidence>
<protein>
    <submittedName>
        <fullName evidence="2">Uncharacterized protein</fullName>
    </submittedName>
</protein>
<name>A0AC34GG48_9BILA</name>
<organism evidence="1 2">
    <name type="scientific">Panagrolaimus sp. ES5</name>
    <dbReference type="NCBI Taxonomy" id="591445"/>
    <lineage>
        <taxon>Eukaryota</taxon>
        <taxon>Metazoa</taxon>
        <taxon>Ecdysozoa</taxon>
        <taxon>Nematoda</taxon>
        <taxon>Chromadorea</taxon>
        <taxon>Rhabditida</taxon>
        <taxon>Tylenchina</taxon>
        <taxon>Panagrolaimomorpha</taxon>
        <taxon>Panagrolaimoidea</taxon>
        <taxon>Panagrolaimidae</taxon>
        <taxon>Panagrolaimus</taxon>
    </lineage>
</organism>
<evidence type="ECO:0000313" key="1">
    <source>
        <dbReference type="Proteomes" id="UP000887579"/>
    </source>
</evidence>
<accession>A0AC34GG48</accession>